<sequence length="260" mass="28694">MPTEPAALSSMIMKAVKSGALILALATLGQTAFAAERLYIFTENYPPYNASESGKNFAHNEDDITGICTDMVKAMLARVDYDYVMKMRAWSYAYNWVQGRENHGLFCTARTEEREDLFQWVGPLASIKWTLFAAPDSDIKLDSLEDAKGLKIAGYKGDVMSEYLVSQGFNVVMDVSGDVNPRRLTLGQADLWVTDGLVGPLVAKEEHGITGLKPVLVFRETPMYLAFSTNTDPAIVADLQKALDEARKAGDIEKIVASYE</sequence>
<protein>
    <submittedName>
        <fullName evidence="2">Amino acid ABC transporter substrate-binding protein, PAAT family</fullName>
    </submittedName>
</protein>
<dbReference type="Gene3D" id="3.40.190.10">
    <property type="entry name" value="Periplasmic binding protein-like II"/>
    <property type="match status" value="2"/>
</dbReference>
<evidence type="ECO:0000313" key="2">
    <source>
        <dbReference type="EMBL" id="KMQ75847.1"/>
    </source>
</evidence>
<name>A0A0J7JCL8_9GAMM</name>
<dbReference type="Proteomes" id="UP000036102">
    <property type="component" value="Unassembled WGS sequence"/>
</dbReference>
<evidence type="ECO:0000259" key="1">
    <source>
        <dbReference type="Pfam" id="PF00497"/>
    </source>
</evidence>
<proteinExistence type="predicted"/>
<keyword evidence="3" id="KW-1185">Reference proteome</keyword>
<gene>
    <name evidence="2" type="ORF">Msub_12056</name>
</gene>
<reference evidence="2 3" key="1">
    <citation type="submission" date="2015-06" db="EMBL/GenBank/DDBJ databases">
        <title>Marinobacter subterrani, a genetically tractable neutrophilic iron-oxidizing strain isolated from the Soudan Iron Mine.</title>
        <authorList>
            <person name="Bonis B.M."/>
            <person name="Gralnick J.A."/>
        </authorList>
    </citation>
    <scope>NUCLEOTIDE SEQUENCE [LARGE SCALE GENOMIC DNA]</scope>
    <source>
        <strain evidence="2 3">JG233</strain>
    </source>
</reference>
<evidence type="ECO:0000313" key="3">
    <source>
        <dbReference type="Proteomes" id="UP000036102"/>
    </source>
</evidence>
<dbReference type="OrthoDB" id="8587856at2"/>
<organism evidence="2 3">
    <name type="scientific">Marinobacter subterrani</name>
    <dbReference type="NCBI Taxonomy" id="1658765"/>
    <lineage>
        <taxon>Bacteria</taxon>
        <taxon>Pseudomonadati</taxon>
        <taxon>Pseudomonadota</taxon>
        <taxon>Gammaproteobacteria</taxon>
        <taxon>Pseudomonadales</taxon>
        <taxon>Marinobacteraceae</taxon>
        <taxon>Marinobacter</taxon>
    </lineage>
</organism>
<dbReference type="InterPro" id="IPR001638">
    <property type="entry name" value="Solute-binding_3/MltF_N"/>
</dbReference>
<accession>A0A0J7JCL8</accession>
<dbReference type="PATRIC" id="fig|1658765.3.peg.2058"/>
<feature type="domain" description="Solute-binding protein family 3/N-terminal" evidence="1">
    <location>
        <begin position="44"/>
        <end position="259"/>
    </location>
</feature>
<dbReference type="EMBL" id="LFBU01000001">
    <property type="protein sequence ID" value="KMQ75847.1"/>
    <property type="molecule type" value="Genomic_DNA"/>
</dbReference>
<comment type="caution">
    <text evidence="2">The sequence shown here is derived from an EMBL/GenBank/DDBJ whole genome shotgun (WGS) entry which is preliminary data.</text>
</comment>
<dbReference type="RefSeq" id="WP_048495905.1">
    <property type="nucleotide sequence ID" value="NZ_LFBU01000001.1"/>
</dbReference>
<dbReference type="SUPFAM" id="SSF53850">
    <property type="entry name" value="Periplasmic binding protein-like II"/>
    <property type="match status" value="1"/>
</dbReference>
<dbReference type="PANTHER" id="PTHR38834">
    <property type="entry name" value="PERIPLASMIC SUBSTRATE BINDING PROTEIN FAMILY 3"/>
    <property type="match status" value="1"/>
</dbReference>
<dbReference type="PANTHER" id="PTHR38834:SF3">
    <property type="entry name" value="SOLUTE-BINDING PROTEIN FAMILY 3_N-TERMINAL DOMAIN-CONTAINING PROTEIN"/>
    <property type="match status" value="1"/>
</dbReference>
<dbReference type="AlphaFoldDB" id="A0A0J7JCL8"/>
<dbReference type="STRING" id="1658765.Msub_12056"/>
<dbReference type="Pfam" id="PF00497">
    <property type="entry name" value="SBP_bac_3"/>
    <property type="match status" value="1"/>
</dbReference>